<dbReference type="InterPro" id="IPR011250">
    <property type="entry name" value="OMP/PagP_B-barrel"/>
</dbReference>
<protein>
    <recommendedName>
        <fullName evidence="4">Outer membrane protein beta-barrel domain-containing protein</fullName>
    </recommendedName>
</protein>
<feature type="signal peptide" evidence="1">
    <location>
        <begin position="1"/>
        <end position="20"/>
    </location>
</feature>
<keyword evidence="1" id="KW-0732">Signal</keyword>
<evidence type="ECO:0000256" key="1">
    <source>
        <dbReference type="SAM" id="SignalP"/>
    </source>
</evidence>
<organism evidence="2 3">
    <name type="scientific">Adhaeribacter aerolatus</name>
    <dbReference type="NCBI Taxonomy" id="670289"/>
    <lineage>
        <taxon>Bacteria</taxon>
        <taxon>Pseudomonadati</taxon>
        <taxon>Bacteroidota</taxon>
        <taxon>Cytophagia</taxon>
        <taxon>Cytophagales</taxon>
        <taxon>Hymenobacteraceae</taxon>
        <taxon>Adhaeribacter</taxon>
    </lineage>
</organism>
<sequence length="241" mass="26313">MKFTLTYLFLFLGLCRLVMAQRPAPGPPIGSVFIGLGYTLPTAGFRETYATGHAKGGTFGFTVRPVAGTAPIELGAEVSYLPFGIEKQPVGTGSSSYTLKTTHSQVPLHALVRLKPRRLSTVTPYLDGLAGITVFNSRTKIKEDLFTSLRDEDPIVVSRHTSTVFNYGLAAGFSVAVNNRKSFYADIRLIYLESPLATYVKKGDVLVDQNGDATYLYSRSETSTFMVQLNLLGILKNLAEE</sequence>
<evidence type="ECO:0000313" key="2">
    <source>
        <dbReference type="EMBL" id="GEO03142.1"/>
    </source>
</evidence>
<evidence type="ECO:0008006" key="4">
    <source>
        <dbReference type="Google" id="ProtNLM"/>
    </source>
</evidence>
<dbReference type="Proteomes" id="UP000321532">
    <property type="component" value="Unassembled WGS sequence"/>
</dbReference>
<accession>A0A512ATU5</accession>
<dbReference type="Gene3D" id="2.40.160.20">
    <property type="match status" value="1"/>
</dbReference>
<reference evidence="2 3" key="1">
    <citation type="submission" date="2019-07" db="EMBL/GenBank/DDBJ databases">
        <title>Whole genome shotgun sequence of Adhaeribacter aerolatus NBRC 106133.</title>
        <authorList>
            <person name="Hosoyama A."/>
            <person name="Uohara A."/>
            <person name="Ohji S."/>
            <person name="Ichikawa N."/>
        </authorList>
    </citation>
    <scope>NUCLEOTIDE SEQUENCE [LARGE SCALE GENOMIC DNA]</scope>
    <source>
        <strain evidence="2 3">NBRC 106133</strain>
    </source>
</reference>
<gene>
    <name evidence="2" type="ORF">AAE02nite_08060</name>
</gene>
<dbReference type="RefSeq" id="WP_146895182.1">
    <property type="nucleotide sequence ID" value="NZ_BJYS01000004.1"/>
</dbReference>
<comment type="caution">
    <text evidence="2">The sequence shown here is derived from an EMBL/GenBank/DDBJ whole genome shotgun (WGS) entry which is preliminary data.</text>
</comment>
<dbReference type="SUPFAM" id="SSF56925">
    <property type="entry name" value="OMPA-like"/>
    <property type="match status" value="1"/>
</dbReference>
<dbReference type="OrthoDB" id="893662at2"/>
<proteinExistence type="predicted"/>
<evidence type="ECO:0000313" key="3">
    <source>
        <dbReference type="Proteomes" id="UP000321532"/>
    </source>
</evidence>
<keyword evidence="3" id="KW-1185">Reference proteome</keyword>
<dbReference type="EMBL" id="BJYS01000004">
    <property type="protein sequence ID" value="GEO03142.1"/>
    <property type="molecule type" value="Genomic_DNA"/>
</dbReference>
<feature type="chain" id="PRO_5021710875" description="Outer membrane protein beta-barrel domain-containing protein" evidence="1">
    <location>
        <begin position="21"/>
        <end position="241"/>
    </location>
</feature>
<dbReference type="AlphaFoldDB" id="A0A512ATU5"/>
<name>A0A512ATU5_9BACT</name>